<keyword evidence="1" id="KW-1017">Isopeptide bond</keyword>
<evidence type="ECO:0000256" key="6">
    <source>
        <dbReference type="SAM" id="MobiDB-lite"/>
    </source>
</evidence>
<keyword evidence="9" id="KW-1185">Reference proteome</keyword>
<reference evidence="8" key="1">
    <citation type="submission" date="2022-11" db="EMBL/GenBank/DDBJ databases">
        <title>Centuries of genome instability and evolution in soft-shell clam transmissible cancer (bioRxiv).</title>
        <authorList>
            <person name="Hart S.F.M."/>
            <person name="Yonemitsu M.A."/>
            <person name="Giersch R.M."/>
            <person name="Beal B.F."/>
            <person name="Arriagada G."/>
            <person name="Davis B.W."/>
            <person name="Ostrander E.A."/>
            <person name="Goff S.P."/>
            <person name="Metzger M.J."/>
        </authorList>
    </citation>
    <scope>NUCLEOTIDE SEQUENCE</scope>
    <source>
        <strain evidence="8">MELC-2E11</strain>
        <tissue evidence="8">Siphon/mantle</tissue>
    </source>
</reference>
<evidence type="ECO:0000313" key="8">
    <source>
        <dbReference type="EMBL" id="WAR21339.1"/>
    </source>
</evidence>
<keyword evidence="5" id="KW-0391">Immunity</keyword>
<dbReference type="Pfam" id="PF16739">
    <property type="entry name" value="CARD_2"/>
    <property type="match status" value="1"/>
</dbReference>
<keyword evidence="2" id="KW-0597">Phosphoprotein</keyword>
<evidence type="ECO:0000256" key="4">
    <source>
        <dbReference type="ARBA" id="ARBA00022843"/>
    </source>
</evidence>
<feature type="region of interest" description="Disordered" evidence="6">
    <location>
        <begin position="309"/>
        <end position="328"/>
    </location>
</feature>
<protein>
    <recommendedName>
        <fullName evidence="7">Caspase recruitment domain-containing protein</fullName>
    </recommendedName>
</protein>
<sequence>MSETDLTNRRGFEYMKSLLEDDNVDSDEDRVRGRKLIRLFGPELEKNINPIEILSTLVSKRAITEGDRDEVLNLCHTKNRLHGMMCLLHKMQSKLRPKEWYYAFLCALRDNDYQSECDRLEPDFLTHPNVFDPKYLSFLAMSASIYPNEELLELRLQFWRKEIVRCLDSPTIVSQLAAKDVFDEELSFLAMSASIYPNEELLELRLQFWRKEIVRCLDSPTIVSQLAAKDVFDEGFEYMKSLLEDDNVDSDEDRVRGEKSTDWIKEENIGLVYVKSLLEDDNVDSAEDRVRDCGLSETTPQYEESLKGIHEANHPSSSSTDNFATLNREDQDPVKKMMLYSRMRMILILIQNTKKIFRIQTFV</sequence>
<evidence type="ECO:0000256" key="3">
    <source>
        <dbReference type="ARBA" id="ARBA00022588"/>
    </source>
</evidence>
<feature type="compositionally biased region" description="Polar residues" evidence="6">
    <location>
        <begin position="314"/>
        <end position="325"/>
    </location>
</feature>
<evidence type="ECO:0000313" key="9">
    <source>
        <dbReference type="Proteomes" id="UP001164746"/>
    </source>
</evidence>
<dbReference type="InterPro" id="IPR011029">
    <property type="entry name" value="DEATH-like_dom_sf"/>
</dbReference>
<dbReference type="Gene3D" id="1.10.533.10">
    <property type="entry name" value="Death Domain, Fas"/>
    <property type="match status" value="1"/>
</dbReference>
<evidence type="ECO:0000256" key="2">
    <source>
        <dbReference type="ARBA" id="ARBA00022553"/>
    </source>
</evidence>
<feature type="domain" description="Caspase recruitment" evidence="7">
    <location>
        <begin position="34"/>
        <end position="117"/>
    </location>
</feature>
<name>A0ABY7FJK1_MYAAR</name>
<evidence type="ECO:0000256" key="1">
    <source>
        <dbReference type="ARBA" id="ARBA00022499"/>
    </source>
</evidence>
<keyword evidence="4" id="KW-0832">Ubl conjugation</keyword>
<gene>
    <name evidence="8" type="ORF">MAR_015313</name>
</gene>
<dbReference type="EMBL" id="CP111023">
    <property type="protein sequence ID" value="WAR21339.1"/>
    <property type="molecule type" value="Genomic_DNA"/>
</dbReference>
<proteinExistence type="predicted"/>
<keyword evidence="3" id="KW-0399">Innate immunity</keyword>
<evidence type="ECO:0000259" key="7">
    <source>
        <dbReference type="Pfam" id="PF16739"/>
    </source>
</evidence>
<accession>A0ABY7FJK1</accession>
<dbReference type="InterPro" id="IPR031964">
    <property type="entry name" value="CARD_dom"/>
</dbReference>
<organism evidence="8 9">
    <name type="scientific">Mya arenaria</name>
    <name type="common">Soft-shell clam</name>
    <dbReference type="NCBI Taxonomy" id="6604"/>
    <lineage>
        <taxon>Eukaryota</taxon>
        <taxon>Metazoa</taxon>
        <taxon>Spiralia</taxon>
        <taxon>Lophotrochozoa</taxon>
        <taxon>Mollusca</taxon>
        <taxon>Bivalvia</taxon>
        <taxon>Autobranchia</taxon>
        <taxon>Heteroconchia</taxon>
        <taxon>Euheterodonta</taxon>
        <taxon>Imparidentia</taxon>
        <taxon>Neoheterodontei</taxon>
        <taxon>Myida</taxon>
        <taxon>Myoidea</taxon>
        <taxon>Myidae</taxon>
        <taxon>Mya</taxon>
    </lineage>
</organism>
<dbReference type="Proteomes" id="UP001164746">
    <property type="component" value="Chromosome 12"/>
</dbReference>
<evidence type="ECO:0000256" key="5">
    <source>
        <dbReference type="ARBA" id="ARBA00022859"/>
    </source>
</evidence>